<feature type="signal peptide" evidence="1">
    <location>
        <begin position="1"/>
        <end position="35"/>
    </location>
</feature>
<dbReference type="Gene3D" id="3.40.190.10">
    <property type="entry name" value="Periplasmic binding protein-like II"/>
    <property type="match status" value="2"/>
</dbReference>
<feature type="domain" description="SsuA/THI5-like" evidence="2">
    <location>
        <begin position="68"/>
        <end position="240"/>
    </location>
</feature>
<evidence type="ECO:0000259" key="2">
    <source>
        <dbReference type="Pfam" id="PF09084"/>
    </source>
</evidence>
<dbReference type="PANTHER" id="PTHR30024">
    <property type="entry name" value="ALIPHATIC SULFONATES-BINDING PROTEIN-RELATED"/>
    <property type="match status" value="1"/>
</dbReference>
<evidence type="ECO:0000256" key="1">
    <source>
        <dbReference type="SAM" id="SignalP"/>
    </source>
</evidence>
<keyword evidence="4" id="KW-1185">Reference proteome</keyword>
<comment type="caution">
    <text evidence="3">The sequence shown here is derived from an EMBL/GenBank/DDBJ whole genome shotgun (WGS) entry which is preliminary data.</text>
</comment>
<evidence type="ECO:0000313" key="3">
    <source>
        <dbReference type="EMBL" id="OZI60565.1"/>
    </source>
</evidence>
<sequence>MPVAPDTPMKGDMAMQRRHLLGLLAAAPWMAAARAADGPMPVAVNQTTIESGPLLIGNPKGLRVVRLPNGRAASAQLVAGQVDAATGSETQATLSAVLQPQLRIILTLAECHYRMVGRRSAGIGRIADLRGKRVAYTPATSSEYFLRVMLRSAGLDLADVTPVRLEPEAMPPALANRQADAMAMWEPHPQNAIDLLGEDAIVMVDPAKPPHAYFERFNLNTTTTVLDDPRRRGALVRAVRTVAEVSHELTANPRKHWPALSRAVNAPVEVIAKAWPQFRFPARLDTESLLTVLTDMEPWAASVQKREARPRAVLAGMMDPSVAREAGR</sequence>
<protein>
    <recommendedName>
        <fullName evidence="2">SsuA/THI5-like domain-containing protein</fullName>
    </recommendedName>
</protein>
<name>A0A261UG55_9BORD</name>
<gene>
    <name evidence="3" type="ORF">CAL28_14270</name>
</gene>
<dbReference type="SUPFAM" id="SSF53850">
    <property type="entry name" value="Periplasmic binding protein-like II"/>
    <property type="match status" value="1"/>
</dbReference>
<dbReference type="PANTHER" id="PTHR30024:SF42">
    <property type="entry name" value="ALIPHATIC SULFONATES-BINDING PROTEIN-RELATED"/>
    <property type="match status" value="1"/>
</dbReference>
<dbReference type="OrthoDB" id="286202at2"/>
<evidence type="ECO:0000313" key="4">
    <source>
        <dbReference type="Proteomes" id="UP000215767"/>
    </source>
</evidence>
<feature type="chain" id="PRO_5012062693" description="SsuA/THI5-like domain-containing protein" evidence="1">
    <location>
        <begin position="36"/>
        <end position="328"/>
    </location>
</feature>
<dbReference type="Proteomes" id="UP000215767">
    <property type="component" value="Unassembled WGS sequence"/>
</dbReference>
<proteinExistence type="predicted"/>
<dbReference type="InterPro" id="IPR015168">
    <property type="entry name" value="SsuA/THI5"/>
</dbReference>
<dbReference type="EMBL" id="NEVS01000004">
    <property type="protein sequence ID" value="OZI60565.1"/>
    <property type="molecule type" value="Genomic_DNA"/>
</dbReference>
<reference evidence="4" key="1">
    <citation type="submission" date="2017-05" db="EMBL/GenBank/DDBJ databases">
        <title>Complete and WGS of Bordetella genogroups.</title>
        <authorList>
            <person name="Spilker T."/>
            <person name="Lipuma J."/>
        </authorList>
    </citation>
    <scope>NUCLEOTIDE SEQUENCE [LARGE SCALE GENOMIC DNA]</scope>
    <source>
        <strain evidence="4">AU8856</strain>
    </source>
</reference>
<dbReference type="AlphaFoldDB" id="A0A261UG55"/>
<accession>A0A261UG55</accession>
<dbReference type="Pfam" id="PF09084">
    <property type="entry name" value="NMT1"/>
    <property type="match status" value="1"/>
</dbReference>
<keyword evidence="1" id="KW-0732">Signal</keyword>
<organism evidence="3 4">
    <name type="scientific">Bordetella genomosp. 11</name>
    <dbReference type="NCBI Taxonomy" id="1416808"/>
    <lineage>
        <taxon>Bacteria</taxon>
        <taxon>Pseudomonadati</taxon>
        <taxon>Pseudomonadota</taxon>
        <taxon>Betaproteobacteria</taxon>
        <taxon>Burkholderiales</taxon>
        <taxon>Alcaligenaceae</taxon>
        <taxon>Bordetella</taxon>
    </lineage>
</organism>